<dbReference type="OrthoDB" id="255819at2759"/>
<evidence type="ECO:0000256" key="1">
    <source>
        <dbReference type="ARBA" id="ARBA00005851"/>
    </source>
</evidence>
<organism evidence="2 3">
    <name type="scientific">Mycena sanguinolenta</name>
    <dbReference type="NCBI Taxonomy" id="230812"/>
    <lineage>
        <taxon>Eukaryota</taxon>
        <taxon>Fungi</taxon>
        <taxon>Dikarya</taxon>
        <taxon>Basidiomycota</taxon>
        <taxon>Agaricomycotina</taxon>
        <taxon>Agaricomycetes</taxon>
        <taxon>Agaricomycetidae</taxon>
        <taxon>Agaricales</taxon>
        <taxon>Marasmiineae</taxon>
        <taxon>Mycenaceae</taxon>
        <taxon>Mycena</taxon>
    </lineage>
</organism>
<dbReference type="SUPFAM" id="SSF55331">
    <property type="entry name" value="Tautomerase/MIF"/>
    <property type="match status" value="1"/>
</dbReference>
<comment type="caution">
    <text evidence="2">The sequence shown here is derived from an EMBL/GenBank/DDBJ whole genome shotgun (WGS) entry which is preliminary data.</text>
</comment>
<protein>
    <submittedName>
        <fullName evidence="2">Uncharacterized protein</fullName>
    </submittedName>
</protein>
<evidence type="ECO:0000313" key="3">
    <source>
        <dbReference type="Proteomes" id="UP000623467"/>
    </source>
</evidence>
<dbReference type="InterPro" id="IPR014347">
    <property type="entry name" value="Tautomerase/MIF_sf"/>
</dbReference>
<evidence type="ECO:0000313" key="2">
    <source>
        <dbReference type="EMBL" id="KAF7359217.1"/>
    </source>
</evidence>
<dbReference type="AlphaFoldDB" id="A0A8H7D4M4"/>
<accession>A0A8H7D4M4</accession>
<sequence>MPYLLLLVNVEASVLQRRGWRTGSINLLQISDETQLSRKFSQVAAKILGSPEEDITTNISYNRTGTARPLAFGLTVVGLANPTTEAKERYSASFSWFLTRKFGVPKDQVFMSAIFITLGPCNPPVGITKVPVEIIRNGSVCVVDWFQNCACSRRDLGVHLVTAPLRKFSVPPALH</sequence>
<name>A0A8H7D4M4_9AGAR</name>
<dbReference type="Proteomes" id="UP000623467">
    <property type="component" value="Unassembled WGS sequence"/>
</dbReference>
<comment type="similarity">
    <text evidence="1">Belongs to the MIF family.</text>
</comment>
<dbReference type="Gene3D" id="3.30.429.10">
    <property type="entry name" value="Macrophage Migration Inhibitory Factor"/>
    <property type="match status" value="1"/>
</dbReference>
<proteinExistence type="inferred from homology"/>
<keyword evidence="3" id="KW-1185">Reference proteome</keyword>
<dbReference type="InterPro" id="IPR001398">
    <property type="entry name" value="Macrophage_inhib_fac"/>
</dbReference>
<dbReference type="Pfam" id="PF01187">
    <property type="entry name" value="MIF"/>
    <property type="match status" value="1"/>
</dbReference>
<dbReference type="EMBL" id="JACAZH010000009">
    <property type="protein sequence ID" value="KAF7359217.1"/>
    <property type="molecule type" value="Genomic_DNA"/>
</dbReference>
<gene>
    <name evidence="2" type="ORF">MSAN_01263800</name>
</gene>
<reference evidence="2" key="1">
    <citation type="submission" date="2020-05" db="EMBL/GenBank/DDBJ databases">
        <title>Mycena genomes resolve the evolution of fungal bioluminescence.</title>
        <authorList>
            <person name="Tsai I.J."/>
        </authorList>
    </citation>
    <scope>NUCLEOTIDE SEQUENCE</scope>
    <source>
        <strain evidence="2">160909Yilan</strain>
    </source>
</reference>